<protein>
    <recommendedName>
        <fullName evidence="2">HTH luxR-type domain-containing protein</fullName>
    </recommendedName>
</protein>
<feature type="domain" description="HTH luxR-type" evidence="2">
    <location>
        <begin position="156"/>
        <end position="221"/>
    </location>
</feature>
<dbReference type="PRINTS" id="PR00038">
    <property type="entry name" value="HTHLUXR"/>
</dbReference>
<dbReference type="CDD" id="cd06170">
    <property type="entry name" value="LuxR_C_like"/>
    <property type="match status" value="1"/>
</dbReference>
<dbReference type="InterPro" id="IPR039420">
    <property type="entry name" value="WalR-like"/>
</dbReference>
<sequence length="231" mass="24840">MRVLFVGENQQIADAMREALAAREASAELHVVPSCPAAVAWLASSESTQCVVIEDEALRDEHGAPSATQARVLRLAPTLVATAEPHFDDILHWLRLGAGGCLAYPAESHVILGALYIVSSGEYYIPRDVVSHLLSDPAAAMVGDGRGAAANGYGSDELALLGISRRQHEILVLLSRGLSIKQICQHLLISEGTAKTHISALYRRLGARNRGEAIYIAAQRGARQLFEDRSI</sequence>
<dbReference type="InterPro" id="IPR000792">
    <property type="entry name" value="Tscrpt_reg_LuxR_C"/>
</dbReference>
<dbReference type="PANTHER" id="PTHR43214:SF43">
    <property type="entry name" value="TWO-COMPONENT RESPONSE REGULATOR"/>
    <property type="match status" value="1"/>
</dbReference>
<dbReference type="Gene3D" id="3.40.50.2300">
    <property type="match status" value="1"/>
</dbReference>
<proteinExistence type="predicted"/>
<evidence type="ECO:0000313" key="3">
    <source>
        <dbReference type="EMBL" id="ALX34903.1"/>
    </source>
</evidence>
<reference evidence="4" key="1">
    <citation type="submission" date="2015-06" db="EMBL/GenBank/DDBJ databases">
        <authorList>
            <person name="Hoefler B.C."/>
            <person name="Straight P.D."/>
        </authorList>
    </citation>
    <scope>NUCLEOTIDE SEQUENCE [LARGE SCALE GENOMIC DNA]</scope>
    <source>
        <strain evidence="4">DSM 25325</strain>
    </source>
</reference>
<evidence type="ECO:0000313" key="4">
    <source>
        <dbReference type="Proteomes" id="UP000036700"/>
    </source>
</evidence>
<dbReference type="EMBL" id="CP011568">
    <property type="protein sequence ID" value="ALX34903.1"/>
    <property type="molecule type" value="Genomic_DNA"/>
</dbReference>
<gene>
    <name evidence="3" type="ORF">ABW99_09815</name>
</gene>
<organism evidence="3 4">
    <name type="scientific">Pandoraea thiooxydans</name>
    <dbReference type="NCBI Taxonomy" id="445709"/>
    <lineage>
        <taxon>Bacteria</taxon>
        <taxon>Pseudomonadati</taxon>
        <taxon>Pseudomonadota</taxon>
        <taxon>Betaproteobacteria</taxon>
        <taxon>Burkholderiales</taxon>
        <taxon>Burkholderiaceae</taxon>
        <taxon>Pandoraea</taxon>
    </lineage>
</organism>
<dbReference type="PROSITE" id="PS50043">
    <property type="entry name" value="HTH_LUXR_2"/>
    <property type="match status" value="1"/>
</dbReference>
<dbReference type="SMART" id="SM00421">
    <property type="entry name" value="HTH_LUXR"/>
    <property type="match status" value="1"/>
</dbReference>
<dbReference type="GO" id="GO:0003677">
    <property type="term" value="F:DNA binding"/>
    <property type="evidence" value="ECO:0007669"/>
    <property type="project" value="UniProtKB-KW"/>
</dbReference>
<dbReference type="Pfam" id="PF00196">
    <property type="entry name" value="GerE"/>
    <property type="match status" value="1"/>
</dbReference>
<dbReference type="SUPFAM" id="SSF52172">
    <property type="entry name" value="CheY-like"/>
    <property type="match status" value="1"/>
</dbReference>
<dbReference type="GO" id="GO:0006355">
    <property type="term" value="P:regulation of DNA-templated transcription"/>
    <property type="evidence" value="ECO:0007669"/>
    <property type="project" value="InterPro"/>
</dbReference>
<dbReference type="AlphaFoldDB" id="A0A0U4DL86"/>
<dbReference type="InterPro" id="IPR011006">
    <property type="entry name" value="CheY-like_superfamily"/>
</dbReference>
<dbReference type="Proteomes" id="UP000036700">
    <property type="component" value="Chromosome"/>
</dbReference>
<dbReference type="InterPro" id="IPR016032">
    <property type="entry name" value="Sig_transdc_resp-reg_C-effctor"/>
</dbReference>
<evidence type="ECO:0000256" key="1">
    <source>
        <dbReference type="ARBA" id="ARBA00023125"/>
    </source>
</evidence>
<evidence type="ECO:0000259" key="2">
    <source>
        <dbReference type="PROSITE" id="PS50043"/>
    </source>
</evidence>
<accession>A0A0U4DL86</accession>
<keyword evidence="4" id="KW-1185">Reference proteome</keyword>
<keyword evidence="1" id="KW-0238">DNA-binding</keyword>
<name>A0A0U4DL86_9BURK</name>
<dbReference type="KEGG" id="ptx:ABW99_09815"/>
<dbReference type="SUPFAM" id="SSF46894">
    <property type="entry name" value="C-terminal effector domain of the bipartite response regulators"/>
    <property type="match status" value="1"/>
</dbReference>
<dbReference type="STRING" id="445709.ABW99_09815"/>
<dbReference type="PANTHER" id="PTHR43214">
    <property type="entry name" value="TWO-COMPONENT RESPONSE REGULATOR"/>
    <property type="match status" value="1"/>
</dbReference>
<dbReference type="OrthoDB" id="8967153at2"/>